<keyword evidence="1" id="KW-1133">Transmembrane helix</keyword>
<dbReference type="Proteomes" id="UP000248044">
    <property type="component" value="Chromosome"/>
</dbReference>
<feature type="transmembrane region" description="Helical" evidence="1">
    <location>
        <begin position="7"/>
        <end position="25"/>
    </location>
</feature>
<organism evidence="2 3">
    <name type="scientific">Acidianus brierleyi</name>
    <dbReference type="NCBI Taxonomy" id="41673"/>
    <lineage>
        <taxon>Archaea</taxon>
        <taxon>Thermoproteota</taxon>
        <taxon>Thermoprotei</taxon>
        <taxon>Sulfolobales</taxon>
        <taxon>Sulfolobaceae</taxon>
        <taxon>Acidianus</taxon>
    </lineage>
</organism>
<keyword evidence="3" id="KW-1185">Reference proteome</keyword>
<protein>
    <submittedName>
        <fullName evidence="2">Uncharacterized protein</fullName>
    </submittedName>
</protein>
<dbReference type="AlphaFoldDB" id="A0A2U9IHN5"/>
<dbReference type="KEGG" id="abri:DFR85_13370"/>
<keyword evidence="1" id="KW-0812">Transmembrane</keyword>
<dbReference type="EMBL" id="CP029289">
    <property type="protein sequence ID" value="AWR95434.1"/>
    <property type="molecule type" value="Genomic_DNA"/>
</dbReference>
<keyword evidence="1" id="KW-0472">Membrane</keyword>
<name>A0A2U9IHN5_9CREN</name>
<accession>A0A2U9IHN5</accession>
<sequence length="104" mass="11979">MDKLKIVLTISSIILLGLAVYLHSIDHPTIEIKSFPTEIIGMPDVFRVYVPPPWYATLWPSFIIIGIIVLLSSLLIDDKKIMKMINVIKEFIWFLIDHLSPFLD</sequence>
<dbReference type="GeneID" id="36833164"/>
<proteinExistence type="predicted"/>
<feature type="transmembrane region" description="Helical" evidence="1">
    <location>
        <begin position="54"/>
        <end position="76"/>
    </location>
</feature>
<reference evidence="2 3" key="1">
    <citation type="submission" date="2018-05" db="EMBL/GenBank/DDBJ databases">
        <title>Complete Genome Sequences of Extremely Thermoacidophilic, Metal-Mobilizing Type-Strain Members of the Archaeal Family Sulfolobaceae: Acidianus brierleyi DSM-1651T, Acidianus sulfidivorans DSM-18786T, Metallosphaera hakonensis DSM-7519T, and Metallosphaera prunae DSM-10039T.</title>
        <authorList>
            <person name="Counts J.A."/>
            <person name="Kelly R.M."/>
        </authorList>
    </citation>
    <scope>NUCLEOTIDE SEQUENCE [LARGE SCALE GENOMIC DNA]</scope>
    <source>
        <strain evidence="2 3">DSM 1651</strain>
    </source>
</reference>
<evidence type="ECO:0000313" key="2">
    <source>
        <dbReference type="EMBL" id="AWR95434.1"/>
    </source>
</evidence>
<gene>
    <name evidence="2" type="ORF">DFR85_13370</name>
</gene>
<evidence type="ECO:0000256" key="1">
    <source>
        <dbReference type="SAM" id="Phobius"/>
    </source>
</evidence>
<dbReference type="RefSeq" id="WP_110271312.1">
    <property type="nucleotide sequence ID" value="NZ_CP029289.2"/>
</dbReference>
<evidence type="ECO:0000313" key="3">
    <source>
        <dbReference type="Proteomes" id="UP000248044"/>
    </source>
</evidence>